<evidence type="ECO:0000256" key="2">
    <source>
        <dbReference type="ARBA" id="ARBA00022603"/>
    </source>
</evidence>
<dbReference type="PANTHER" id="PTHR35863">
    <property type="entry name" value="COBALT-PRECORRIN-5B C(1)-METHYLTRANSFERASE"/>
    <property type="match status" value="1"/>
</dbReference>
<reference evidence="6 7" key="1">
    <citation type="submission" date="2019-10" db="EMBL/GenBank/DDBJ databases">
        <title>Comparative genomics of sulfur disproportionating microorganisms.</title>
        <authorList>
            <person name="Ward L.M."/>
            <person name="Bertran E."/>
            <person name="Johnston D."/>
        </authorList>
    </citation>
    <scope>NUCLEOTIDE SEQUENCE [LARGE SCALE GENOMIC DNA]</scope>
    <source>
        <strain evidence="6 7">DSM 14055</strain>
    </source>
</reference>
<name>A0A6N7IU78_9FIRM</name>
<dbReference type="PIRSF" id="PIRSF026782">
    <property type="entry name" value="CbiD"/>
    <property type="match status" value="1"/>
</dbReference>
<dbReference type="GO" id="GO:0008168">
    <property type="term" value="F:methyltransferase activity"/>
    <property type="evidence" value="ECO:0007669"/>
    <property type="project" value="UniProtKB-UniRule"/>
</dbReference>
<dbReference type="EMBL" id="WHYR01000037">
    <property type="protein sequence ID" value="MQL53069.1"/>
    <property type="molecule type" value="Genomic_DNA"/>
</dbReference>
<dbReference type="InterPro" id="IPR002748">
    <property type="entry name" value="CbiD"/>
</dbReference>
<dbReference type="EC" id="2.1.1.195" evidence="5"/>
<dbReference type="OrthoDB" id="6439987at2"/>
<dbReference type="GO" id="GO:0019251">
    <property type="term" value="P:anaerobic cobalamin biosynthetic process"/>
    <property type="evidence" value="ECO:0007669"/>
    <property type="project" value="UniProtKB-UniRule"/>
</dbReference>
<comment type="caution">
    <text evidence="6">The sequence shown here is derived from an EMBL/GenBank/DDBJ whole genome shotgun (WGS) entry which is preliminary data.</text>
</comment>
<keyword evidence="7" id="KW-1185">Reference proteome</keyword>
<keyword evidence="3 5" id="KW-0808">Transferase</keyword>
<accession>A0A6N7IU78</accession>
<dbReference type="RefSeq" id="WP_152947488.1">
    <property type="nucleotide sequence ID" value="NZ_WHYR01000037.1"/>
</dbReference>
<dbReference type="HAMAP" id="MF_00787">
    <property type="entry name" value="CbiD"/>
    <property type="match status" value="1"/>
</dbReference>
<dbReference type="NCBIfam" id="TIGR00312">
    <property type="entry name" value="cbiD"/>
    <property type="match status" value="1"/>
</dbReference>
<dbReference type="Proteomes" id="UP000441717">
    <property type="component" value="Unassembled WGS sequence"/>
</dbReference>
<proteinExistence type="inferred from homology"/>
<protein>
    <recommendedName>
        <fullName evidence="5">Cobalt-precorrin-5B C(1)-methyltransferase</fullName>
        <ecNumber evidence="5">2.1.1.195</ecNumber>
    </recommendedName>
    <alternativeName>
        <fullName evidence="5">Cobalt-precorrin-6A synthase</fullName>
    </alternativeName>
</protein>
<dbReference type="SUPFAM" id="SSF111342">
    <property type="entry name" value="CbiD-like"/>
    <property type="match status" value="1"/>
</dbReference>
<keyword evidence="1 5" id="KW-0169">Cobalamin biosynthesis</keyword>
<comment type="similarity">
    <text evidence="5">Belongs to the CbiD family.</text>
</comment>
<evidence type="ECO:0000256" key="3">
    <source>
        <dbReference type="ARBA" id="ARBA00022679"/>
    </source>
</evidence>
<evidence type="ECO:0000256" key="1">
    <source>
        <dbReference type="ARBA" id="ARBA00022573"/>
    </source>
</evidence>
<keyword evidence="2 5" id="KW-0489">Methyltransferase</keyword>
<evidence type="ECO:0000256" key="5">
    <source>
        <dbReference type="HAMAP-Rule" id="MF_00787"/>
    </source>
</evidence>
<gene>
    <name evidence="5 6" type="primary">cbiD</name>
    <name evidence="6" type="ORF">GFC01_12550</name>
</gene>
<dbReference type="InterPro" id="IPR036074">
    <property type="entry name" value="CbiD_sf"/>
</dbReference>
<comment type="catalytic activity">
    <reaction evidence="5">
        <text>Co-precorrin-5B + S-adenosyl-L-methionine = Co-precorrin-6A + S-adenosyl-L-homocysteine</text>
        <dbReference type="Rhea" id="RHEA:26285"/>
        <dbReference type="ChEBI" id="CHEBI:57856"/>
        <dbReference type="ChEBI" id="CHEBI:59789"/>
        <dbReference type="ChEBI" id="CHEBI:60063"/>
        <dbReference type="ChEBI" id="CHEBI:60064"/>
        <dbReference type="EC" id="2.1.1.195"/>
    </reaction>
</comment>
<dbReference type="Gene3D" id="3.30.2110.10">
    <property type="entry name" value="CbiD-like"/>
    <property type="match status" value="1"/>
</dbReference>
<evidence type="ECO:0000313" key="6">
    <source>
        <dbReference type="EMBL" id="MQL53069.1"/>
    </source>
</evidence>
<dbReference type="Pfam" id="PF01888">
    <property type="entry name" value="CbiD"/>
    <property type="match status" value="1"/>
</dbReference>
<dbReference type="GO" id="GO:0032259">
    <property type="term" value="P:methylation"/>
    <property type="evidence" value="ECO:0007669"/>
    <property type="project" value="UniProtKB-KW"/>
</dbReference>
<keyword evidence="4 5" id="KW-0949">S-adenosyl-L-methionine</keyword>
<sequence length="380" mass="40981">MSKKMLRSGITTGACAAGAARAAAELLFHNRRLTEATIYNYQGQPITVPIHHLEKKKESVEAVVIKDGGDDPDVTHGLPVVVEARPREEGIILKGGRGVGRVTRPGLAVAVGEAAINPVPRRMIHDAVVTTLPPGRGVELTVSIPGGEEVSKRTLNPRLGVEGGLSILGTTGIVQPMSEEAFRDSLVPLVDMARAAGYRQIVLTPGRLGARMAQEQYGFPETAVVEMSNFVGFMLDTCVEKGITHVLLWGHHGKLIKVAAGIFHTHSRLADARREILASYTAMLGGNRDLVARILEATTIESVTGMLAENNLLVPVYNYLARRASQRAEDFVHNRLQVGTVLLNLEGRILGMDHRAQEIGRVLGCRALELSASDREQGLT</sequence>
<dbReference type="UniPathway" id="UPA00148">
    <property type="reaction ID" value="UER00227"/>
</dbReference>
<dbReference type="PANTHER" id="PTHR35863:SF1">
    <property type="entry name" value="COBALT-PRECORRIN-5B C(1)-METHYLTRANSFERASE"/>
    <property type="match status" value="1"/>
</dbReference>
<comment type="function">
    <text evidence="5">Catalyzes the methylation of C-1 in cobalt-precorrin-5B to form cobalt-precorrin-6A.</text>
</comment>
<comment type="pathway">
    <text evidence="5">Cofactor biosynthesis; adenosylcobalamin biosynthesis; cob(II)yrinate a,c-diamide from sirohydrochlorin (anaerobic route): step 6/10.</text>
</comment>
<organism evidence="6 7">
    <name type="scientific">Desulfofundulus thermobenzoicus</name>
    <dbReference type="NCBI Taxonomy" id="29376"/>
    <lineage>
        <taxon>Bacteria</taxon>
        <taxon>Bacillati</taxon>
        <taxon>Bacillota</taxon>
        <taxon>Clostridia</taxon>
        <taxon>Eubacteriales</taxon>
        <taxon>Peptococcaceae</taxon>
        <taxon>Desulfofundulus</taxon>
    </lineage>
</organism>
<evidence type="ECO:0000256" key="4">
    <source>
        <dbReference type="ARBA" id="ARBA00022691"/>
    </source>
</evidence>
<dbReference type="AlphaFoldDB" id="A0A6N7IU78"/>
<evidence type="ECO:0000313" key="7">
    <source>
        <dbReference type="Proteomes" id="UP000441717"/>
    </source>
</evidence>